<evidence type="ECO:0000256" key="1">
    <source>
        <dbReference type="SAM" id="MobiDB-lite"/>
    </source>
</evidence>
<protein>
    <submittedName>
        <fullName evidence="2">Uncharacterized protein</fullName>
    </submittedName>
</protein>
<reference evidence="2" key="1">
    <citation type="submission" date="2020-11" db="EMBL/GenBank/DDBJ databases">
        <authorList>
            <person name="Tran Van P."/>
        </authorList>
    </citation>
    <scope>NUCLEOTIDE SEQUENCE</scope>
</reference>
<keyword evidence="3" id="KW-1185">Reference proteome</keyword>
<proteinExistence type="predicted"/>
<evidence type="ECO:0000313" key="2">
    <source>
        <dbReference type="EMBL" id="CAD7647120.1"/>
    </source>
</evidence>
<gene>
    <name evidence="2" type="ORF">OSB1V03_LOCUS21288</name>
</gene>
<evidence type="ECO:0000313" key="3">
    <source>
        <dbReference type="Proteomes" id="UP000759131"/>
    </source>
</evidence>
<dbReference type="EMBL" id="CAJPIZ010038904">
    <property type="protein sequence ID" value="CAG2121342.1"/>
    <property type="molecule type" value="Genomic_DNA"/>
</dbReference>
<dbReference type="Proteomes" id="UP000759131">
    <property type="component" value="Unassembled WGS sequence"/>
</dbReference>
<feature type="compositionally biased region" description="Polar residues" evidence="1">
    <location>
        <begin position="110"/>
        <end position="131"/>
    </location>
</feature>
<name>A0A7R9LSQ9_9ACAR</name>
<accession>A0A7R9LSQ9</accession>
<dbReference type="AlphaFoldDB" id="A0A7R9LSQ9"/>
<sequence length="177" mass="19714">MIEFNRRVAAERDQELKALKEENLKLNEKMNGGFYLGQFLNHPMKSSSTAASIASSVSSITTKSIKSEDMNSVSTVESIPEKPKKTAKYSSRKRKPNLNSSMDKRYLKSVDSNLDTSVEVKSSQSSVTSMDARNDEIGEMVYSNKKANKTSNKDSKKAPKRKQTSGKSDAFESQKIN</sequence>
<feature type="region of interest" description="Disordered" evidence="1">
    <location>
        <begin position="47"/>
        <end position="177"/>
    </location>
</feature>
<feature type="compositionally biased region" description="Basic residues" evidence="1">
    <location>
        <begin position="85"/>
        <end position="96"/>
    </location>
</feature>
<feature type="compositionally biased region" description="Low complexity" evidence="1">
    <location>
        <begin position="47"/>
        <end position="64"/>
    </location>
</feature>
<organism evidence="2">
    <name type="scientific">Medioppia subpectinata</name>
    <dbReference type="NCBI Taxonomy" id="1979941"/>
    <lineage>
        <taxon>Eukaryota</taxon>
        <taxon>Metazoa</taxon>
        <taxon>Ecdysozoa</taxon>
        <taxon>Arthropoda</taxon>
        <taxon>Chelicerata</taxon>
        <taxon>Arachnida</taxon>
        <taxon>Acari</taxon>
        <taxon>Acariformes</taxon>
        <taxon>Sarcoptiformes</taxon>
        <taxon>Oribatida</taxon>
        <taxon>Brachypylina</taxon>
        <taxon>Oppioidea</taxon>
        <taxon>Oppiidae</taxon>
        <taxon>Medioppia</taxon>
    </lineage>
</organism>
<dbReference type="EMBL" id="OC893479">
    <property type="protein sequence ID" value="CAD7647120.1"/>
    <property type="molecule type" value="Genomic_DNA"/>
</dbReference>